<evidence type="ECO:0000313" key="1">
    <source>
        <dbReference type="EMBL" id="KEH27783.1"/>
    </source>
</evidence>
<dbReference type="AlphaFoldDB" id="A0A072UF92"/>
<reference evidence="2" key="3">
    <citation type="submission" date="2015-04" db="UniProtKB">
        <authorList>
            <consortium name="EnsemblPlants"/>
        </authorList>
    </citation>
    <scope>IDENTIFICATION</scope>
    <source>
        <strain evidence="2">cv. Jemalong A17</strain>
    </source>
</reference>
<dbReference type="HOGENOM" id="CLU_2927241_0_0_1"/>
<gene>
    <name evidence="1" type="ordered locus">MTR_5g037347</name>
</gene>
<keyword evidence="3" id="KW-1185">Reference proteome</keyword>
<sequence length="71" mass="7710">MARVHFFTNVQPKVQASDSGDISIPSSQNKFNYFFTGSQASGSLVELHSGQSIKREGFFRIVAGPLSETTA</sequence>
<dbReference type="EMBL" id="CM001221">
    <property type="protein sequence ID" value="KEH27783.1"/>
    <property type="molecule type" value="Genomic_DNA"/>
</dbReference>
<dbReference type="EnsemblPlants" id="KEH27783">
    <property type="protein sequence ID" value="KEH27783"/>
    <property type="gene ID" value="MTR_5g037347"/>
</dbReference>
<dbReference type="Proteomes" id="UP000002051">
    <property type="component" value="Chromosome 5"/>
</dbReference>
<proteinExistence type="predicted"/>
<evidence type="ECO:0000313" key="2">
    <source>
        <dbReference type="EnsemblPlants" id="KEH27783"/>
    </source>
</evidence>
<protein>
    <submittedName>
        <fullName evidence="1 2">Uncharacterized protein</fullName>
    </submittedName>
</protein>
<accession>A0A072UF92</accession>
<reference evidence="1 3" key="1">
    <citation type="journal article" date="2011" name="Nature">
        <title>The Medicago genome provides insight into the evolution of rhizobial symbioses.</title>
        <authorList>
            <person name="Young N.D."/>
            <person name="Debelle F."/>
            <person name="Oldroyd G.E."/>
            <person name="Geurts R."/>
            <person name="Cannon S.B."/>
            <person name="Udvardi M.K."/>
            <person name="Benedito V.A."/>
            <person name="Mayer K.F."/>
            <person name="Gouzy J."/>
            <person name="Schoof H."/>
            <person name="Van de Peer Y."/>
            <person name="Proost S."/>
            <person name="Cook D.R."/>
            <person name="Meyers B.C."/>
            <person name="Spannagl M."/>
            <person name="Cheung F."/>
            <person name="De Mita S."/>
            <person name="Krishnakumar V."/>
            <person name="Gundlach H."/>
            <person name="Zhou S."/>
            <person name="Mudge J."/>
            <person name="Bharti A.K."/>
            <person name="Murray J.D."/>
            <person name="Naoumkina M.A."/>
            <person name="Rosen B."/>
            <person name="Silverstein K.A."/>
            <person name="Tang H."/>
            <person name="Rombauts S."/>
            <person name="Zhao P.X."/>
            <person name="Zhou P."/>
            <person name="Barbe V."/>
            <person name="Bardou P."/>
            <person name="Bechner M."/>
            <person name="Bellec A."/>
            <person name="Berger A."/>
            <person name="Berges H."/>
            <person name="Bidwell S."/>
            <person name="Bisseling T."/>
            <person name="Choisne N."/>
            <person name="Couloux A."/>
            <person name="Denny R."/>
            <person name="Deshpande S."/>
            <person name="Dai X."/>
            <person name="Doyle J.J."/>
            <person name="Dudez A.M."/>
            <person name="Farmer A.D."/>
            <person name="Fouteau S."/>
            <person name="Franken C."/>
            <person name="Gibelin C."/>
            <person name="Gish J."/>
            <person name="Goldstein S."/>
            <person name="Gonzalez A.J."/>
            <person name="Green P.J."/>
            <person name="Hallab A."/>
            <person name="Hartog M."/>
            <person name="Hua A."/>
            <person name="Humphray S.J."/>
            <person name="Jeong D.H."/>
            <person name="Jing Y."/>
            <person name="Jocker A."/>
            <person name="Kenton S.M."/>
            <person name="Kim D.J."/>
            <person name="Klee K."/>
            <person name="Lai H."/>
            <person name="Lang C."/>
            <person name="Lin S."/>
            <person name="Macmil S.L."/>
            <person name="Magdelenat G."/>
            <person name="Matthews L."/>
            <person name="McCorrison J."/>
            <person name="Monaghan E.L."/>
            <person name="Mun J.H."/>
            <person name="Najar F.Z."/>
            <person name="Nicholson C."/>
            <person name="Noirot C."/>
            <person name="O'Bleness M."/>
            <person name="Paule C.R."/>
            <person name="Poulain J."/>
            <person name="Prion F."/>
            <person name="Qin B."/>
            <person name="Qu C."/>
            <person name="Retzel E.F."/>
            <person name="Riddle C."/>
            <person name="Sallet E."/>
            <person name="Samain S."/>
            <person name="Samson N."/>
            <person name="Sanders I."/>
            <person name="Saurat O."/>
            <person name="Scarpelli C."/>
            <person name="Schiex T."/>
            <person name="Segurens B."/>
            <person name="Severin A.J."/>
            <person name="Sherrier D.J."/>
            <person name="Shi R."/>
            <person name="Sims S."/>
            <person name="Singer S.R."/>
            <person name="Sinharoy S."/>
            <person name="Sterck L."/>
            <person name="Viollet A."/>
            <person name="Wang B.B."/>
            <person name="Wang K."/>
            <person name="Wang M."/>
            <person name="Wang X."/>
            <person name="Warfsmann J."/>
            <person name="Weissenbach J."/>
            <person name="White D.D."/>
            <person name="White J.D."/>
            <person name="Wiley G.B."/>
            <person name="Wincker P."/>
            <person name="Xing Y."/>
            <person name="Yang L."/>
            <person name="Yao Z."/>
            <person name="Ying F."/>
            <person name="Zhai J."/>
            <person name="Zhou L."/>
            <person name="Zuber A."/>
            <person name="Denarie J."/>
            <person name="Dixon R.A."/>
            <person name="May G.D."/>
            <person name="Schwartz D.C."/>
            <person name="Rogers J."/>
            <person name="Quetier F."/>
            <person name="Town C.D."/>
            <person name="Roe B.A."/>
        </authorList>
    </citation>
    <scope>NUCLEOTIDE SEQUENCE [LARGE SCALE GENOMIC DNA]</scope>
    <source>
        <strain evidence="1">A17</strain>
        <strain evidence="2 3">cv. Jemalong A17</strain>
    </source>
</reference>
<reference evidence="1 3" key="2">
    <citation type="journal article" date="2014" name="BMC Genomics">
        <title>An improved genome release (version Mt4.0) for the model legume Medicago truncatula.</title>
        <authorList>
            <person name="Tang H."/>
            <person name="Krishnakumar V."/>
            <person name="Bidwell S."/>
            <person name="Rosen B."/>
            <person name="Chan A."/>
            <person name="Zhou S."/>
            <person name="Gentzbittel L."/>
            <person name="Childs K.L."/>
            <person name="Yandell M."/>
            <person name="Gundlach H."/>
            <person name="Mayer K.F."/>
            <person name="Schwartz D.C."/>
            <person name="Town C.D."/>
        </authorList>
    </citation>
    <scope>GENOME REANNOTATION</scope>
    <source>
        <strain evidence="1">A17</strain>
        <strain evidence="2 3">cv. Jemalong A17</strain>
    </source>
</reference>
<evidence type="ECO:0000313" key="3">
    <source>
        <dbReference type="Proteomes" id="UP000002051"/>
    </source>
</evidence>
<name>A0A072UF92_MEDTR</name>
<organism evidence="1 3">
    <name type="scientific">Medicago truncatula</name>
    <name type="common">Barrel medic</name>
    <name type="synonym">Medicago tribuloides</name>
    <dbReference type="NCBI Taxonomy" id="3880"/>
    <lineage>
        <taxon>Eukaryota</taxon>
        <taxon>Viridiplantae</taxon>
        <taxon>Streptophyta</taxon>
        <taxon>Embryophyta</taxon>
        <taxon>Tracheophyta</taxon>
        <taxon>Spermatophyta</taxon>
        <taxon>Magnoliopsida</taxon>
        <taxon>eudicotyledons</taxon>
        <taxon>Gunneridae</taxon>
        <taxon>Pentapetalae</taxon>
        <taxon>rosids</taxon>
        <taxon>fabids</taxon>
        <taxon>Fabales</taxon>
        <taxon>Fabaceae</taxon>
        <taxon>Papilionoideae</taxon>
        <taxon>50 kb inversion clade</taxon>
        <taxon>NPAAA clade</taxon>
        <taxon>Hologalegina</taxon>
        <taxon>IRL clade</taxon>
        <taxon>Trifolieae</taxon>
        <taxon>Medicago</taxon>
    </lineage>
</organism>